<evidence type="ECO:0000313" key="2">
    <source>
        <dbReference type="Proteomes" id="UP000018144"/>
    </source>
</evidence>
<reference evidence="1 2" key="1">
    <citation type="journal article" date="2013" name="PLoS Genet.">
        <title>The genome and development-dependent transcriptomes of Pyronema confluens: a window into fungal evolution.</title>
        <authorList>
            <person name="Traeger S."/>
            <person name="Altegoer F."/>
            <person name="Freitag M."/>
            <person name="Gabaldon T."/>
            <person name="Kempken F."/>
            <person name="Kumar A."/>
            <person name="Marcet-Houben M."/>
            <person name="Poggeler S."/>
            <person name="Stajich J.E."/>
            <person name="Nowrousian M."/>
        </authorList>
    </citation>
    <scope>NUCLEOTIDE SEQUENCE [LARGE SCALE GENOMIC DNA]</scope>
    <source>
        <strain evidence="2">CBS 100304</strain>
        <tissue evidence="1">Vegetative mycelium</tissue>
    </source>
</reference>
<protein>
    <submittedName>
        <fullName evidence="1">Uncharacterized protein</fullName>
    </submittedName>
</protein>
<accession>U4KZD5</accession>
<dbReference type="AlphaFoldDB" id="U4KZD5"/>
<proteinExistence type="predicted"/>
<gene>
    <name evidence="1" type="ORF">PCON_04533</name>
</gene>
<dbReference type="EMBL" id="HF935229">
    <property type="protein sequence ID" value="CCX05044.1"/>
    <property type="molecule type" value="Genomic_DNA"/>
</dbReference>
<evidence type="ECO:0000313" key="1">
    <source>
        <dbReference type="EMBL" id="CCX05044.1"/>
    </source>
</evidence>
<keyword evidence="2" id="KW-1185">Reference proteome</keyword>
<name>U4KZD5_PYROM</name>
<dbReference type="Proteomes" id="UP000018144">
    <property type="component" value="Unassembled WGS sequence"/>
</dbReference>
<sequence>MNDDIIKHVGTGHGKMSKLHALARETSGGGEWVIGRAVMNVAVLHRRTEELKRCTSRRGRKGVDYCMLADIGAVVNWAVAHDNAQPLPELPTAEELRGLGLKVIGGFFLENLKRVRSGKWPCSCRPNI</sequence>
<organism evidence="1 2">
    <name type="scientific">Pyronema omphalodes (strain CBS 100304)</name>
    <name type="common">Pyronema confluens</name>
    <dbReference type="NCBI Taxonomy" id="1076935"/>
    <lineage>
        <taxon>Eukaryota</taxon>
        <taxon>Fungi</taxon>
        <taxon>Dikarya</taxon>
        <taxon>Ascomycota</taxon>
        <taxon>Pezizomycotina</taxon>
        <taxon>Pezizomycetes</taxon>
        <taxon>Pezizales</taxon>
        <taxon>Pyronemataceae</taxon>
        <taxon>Pyronema</taxon>
    </lineage>
</organism>